<dbReference type="EMBL" id="CP107020">
    <property type="protein sequence ID" value="UYG17355.1"/>
    <property type="molecule type" value="Genomic_DNA"/>
</dbReference>
<feature type="domain" description="Glutamine amidotransferase type-2" evidence="2">
    <location>
        <begin position="2"/>
        <end position="290"/>
    </location>
</feature>
<dbReference type="Gene3D" id="3.60.20.10">
    <property type="entry name" value="Glutamine Phosphoribosylpyrophosphate, subunit 1, domain 1"/>
    <property type="match status" value="1"/>
</dbReference>
<sequence length="290" mass="31534">MCRLLGVVTREHTPLREAVPDELPLFTALSERHKDGWGVAWYSSNSSESAPVLEVRKGIDTARVSNEYGQAVADADGELVIVHLRRASVGLGLSLDNTHPFVEGDVAFAHNGQFDMPDGFRERVLARGGRGVQGTTDSELYFSLITAHARETGWALAVQRAAQDVTQWVQELGGRYPEGLNCLVMTPHELVAYAQSDPAQLREDSTWDTYDLRCLVEEHRVIVSSSGYPQDAFVSIPQGNALTVHRGTLEVDVRSPLEGFELAPAQAHGEAAWAAARPDAPGAQPSLRAA</sequence>
<gene>
    <name evidence="3" type="ORF">BRM3_02680</name>
</gene>
<accession>A0ABY6G2P2</accession>
<dbReference type="InterPro" id="IPR029055">
    <property type="entry name" value="Ntn_hydrolases_N"/>
</dbReference>
<dbReference type="PROSITE" id="PS51278">
    <property type="entry name" value="GATASE_TYPE_2"/>
    <property type="match status" value="1"/>
</dbReference>
<dbReference type="SUPFAM" id="SSF56235">
    <property type="entry name" value="N-terminal nucleophile aminohydrolases (Ntn hydrolases)"/>
    <property type="match status" value="1"/>
</dbReference>
<dbReference type="InterPro" id="IPR017932">
    <property type="entry name" value="GATase_2_dom"/>
</dbReference>
<dbReference type="PANTHER" id="PTHR42824:SF1">
    <property type="entry name" value="GLUTAMINE AMIDOTRANSFERASE YAFJ-RELATED"/>
    <property type="match status" value="1"/>
</dbReference>
<evidence type="ECO:0000256" key="1">
    <source>
        <dbReference type="ARBA" id="ARBA00022962"/>
    </source>
</evidence>
<dbReference type="RefSeq" id="WP_263594564.1">
    <property type="nucleotide sequence ID" value="NZ_CP107020.1"/>
</dbReference>
<keyword evidence="1 3" id="KW-0315">Glutamine amidotransferase</keyword>
<evidence type="ECO:0000313" key="4">
    <source>
        <dbReference type="Proteomes" id="UP001164305"/>
    </source>
</evidence>
<organism evidence="3 4">
    <name type="scientific">Brachybacterium huguangmaarense</name>
    <dbReference type="NCBI Taxonomy" id="1652028"/>
    <lineage>
        <taxon>Bacteria</taxon>
        <taxon>Bacillati</taxon>
        <taxon>Actinomycetota</taxon>
        <taxon>Actinomycetes</taxon>
        <taxon>Micrococcales</taxon>
        <taxon>Dermabacteraceae</taxon>
        <taxon>Brachybacterium</taxon>
    </lineage>
</organism>
<dbReference type="PANTHER" id="PTHR42824">
    <property type="entry name" value="GLUTAMINE AMIDOTRANSFERASE"/>
    <property type="match status" value="1"/>
</dbReference>
<name>A0ABY6G2P2_9MICO</name>
<dbReference type="Pfam" id="PF13230">
    <property type="entry name" value="GATase_4"/>
    <property type="match status" value="1"/>
</dbReference>
<dbReference type="Proteomes" id="UP001164305">
    <property type="component" value="Chromosome"/>
</dbReference>
<dbReference type="CDD" id="cd01908">
    <property type="entry name" value="YafJ"/>
    <property type="match status" value="1"/>
</dbReference>
<protein>
    <submittedName>
        <fullName evidence="3">Class II glutamine amidotransferase</fullName>
    </submittedName>
</protein>
<evidence type="ECO:0000259" key="2">
    <source>
        <dbReference type="PROSITE" id="PS51278"/>
    </source>
</evidence>
<proteinExistence type="predicted"/>
<keyword evidence="4" id="KW-1185">Reference proteome</keyword>
<dbReference type="InterPro" id="IPR026869">
    <property type="entry name" value="EgtC-like"/>
</dbReference>
<evidence type="ECO:0000313" key="3">
    <source>
        <dbReference type="EMBL" id="UYG17355.1"/>
    </source>
</evidence>
<reference evidence="3" key="1">
    <citation type="submission" date="2022-10" db="EMBL/GenBank/DDBJ databases">
        <title>Whole-Genome Sequencing of Brachybacterium huguangmaarense BRM-3, Isolated from Betula schmidtii.</title>
        <authorList>
            <person name="Haam D."/>
        </authorList>
    </citation>
    <scope>NUCLEOTIDE SEQUENCE</scope>
    <source>
        <strain evidence="3">BRM-3</strain>
    </source>
</reference>